<dbReference type="InterPro" id="IPR006558">
    <property type="entry name" value="LamG-like"/>
</dbReference>
<comment type="caution">
    <text evidence="4">The sequence shown here is derived from an EMBL/GenBank/DDBJ whole genome shotgun (WGS) entry which is preliminary data.</text>
</comment>
<organism evidence="4">
    <name type="scientific">marine sediment metagenome</name>
    <dbReference type="NCBI Taxonomy" id="412755"/>
    <lineage>
        <taxon>unclassified sequences</taxon>
        <taxon>metagenomes</taxon>
        <taxon>ecological metagenomes</taxon>
    </lineage>
</organism>
<keyword evidence="2" id="KW-1015">Disulfide bond</keyword>
<evidence type="ECO:0000259" key="3">
    <source>
        <dbReference type="SMART" id="SM00560"/>
    </source>
</evidence>
<feature type="non-terminal residue" evidence="4">
    <location>
        <position position="1"/>
    </location>
</feature>
<protein>
    <recommendedName>
        <fullName evidence="3">LamG-like jellyroll fold domain-containing protein</fullName>
    </recommendedName>
</protein>
<name>X0TXP0_9ZZZZ</name>
<gene>
    <name evidence="4" type="ORF">S01H1_24767</name>
</gene>
<keyword evidence="1" id="KW-0732">Signal</keyword>
<dbReference type="SUPFAM" id="SSF49899">
    <property type="entry name" value="Concanavalin A-like lectins/glucanases"/>
    <property type="match status" value="1"/>
</dbReference>
<feature type="non-terminal residue" evidence="4">
    <location>
        <position position="290"/>
    </location>
</feature>
<dbReference type="AlphaFoldDB" id="X0TXP0"/>
<accession>X0TXP0</accession>
<dbReference type="InterPro" id="IPR013320">
    <property type="entry name" value="ConA-like_dom_sf"/>
</dbReference>
<reference evidence="4" key="1">
    <citation type="journal article" date="2014" name="Front. Microbiol.">
        <title>High frequency of phylogenetically diverse reductive dehalogenase-homologous genes in deep subseafloor sedimentary metagenomes.</title>
        <authorList>
            <person name="Kawai M."/>
            <person name="Futagami T."/>
            <person name="Toyoda A."/>
            <person name="Takaki Y."/>
            <person name="Nishi S."/>
            <person name="Hori S."/>
            <person name="Arai W."/>
            <person name="Tsubouchi T."/>
            <person name="Morono Y."/>
            <person name="Uchiyama I."/>
            <person name="Ito T."/>
            <person name="Fujiyama A."/>
            <person name="Inagaki F."/>
            <person name="Takami H."/>
        </authorList>
    </citation>
    <scope>NUCLEOTIDE SEQUENCE</scope>
    <source>
        <strain evidence="4">Expedition CK06-06</strain>
    </source>
</reference>
<sequence>KKVYVGFGDRDSHPLAGGKGIVYIDDIRACPPRCVPSLARPYADISENCVVDEADIEILAGDWLLRDELITTIAPPDVNLIAYYRFDGDYLDSSGHGYDGDPCGAISFEYDPIRGSQVLSLPGGSNQFVDIGAVGISDVNSRTIACWAKADHTSIPDWTLIFGFTGNADGSGGDGSHFNIGSLGGPGGVGTHVWGWEETIFTDEEALDWHHYAMTYDGTTITYYGDGVQMDTDPGTSNVRNLTHADRVHVGSRITQESSFPGKVDDACIYNYALSDAEIAYLATDGAASL</sequence>
<evidence type="ECO:0000256" key="1">
    <source>
        <dbReference type="ARBA" id="ARBA00022729"/>
    </source>
</evidence>
<feature type="domain" description="LamG-like jellyroll fold" evidence="3">
    <location>
        <begin position="140"/>
        <end position="277"/>
    </location>
</feature>
<dbReference type="Pfam" id="PF13385">
    <property type="entry name" value="Laminin_G_3"/>
    <property type="match status" value="1"/>
</dbReference>
<dbReference type="EMBL" id="BARS01014912">
    <property type="protein sequence ID" value="GAF98029.1"/>
    <property type="molecule type" value="Genomic_DNA"/>
</dbReference>
<proteinExistence type="predicted"/>
<evidence type="ECO:0000256" key="2">
    <source>
        <dbReference type="ARBA" id="ARBA00023157"/>
    </source>
</evidence>
<evidence type="ECO:0000313" key="4">
    <source>
        <dbReference type="EMBL" id="GAF98029.1"/>
    </source>
</evidence>
<dbReference type="SMART" id="SM00560">
    <property type="entry name" value="LamGL"/>
    <property type="match status" value="1"/>
</dbReference>
<dbReference type="Gene3D" id="2.60.120.200">
    <property type="match status" value="1"/>
</dbReference>